<protein>
    <submittedName>
        <fullName evidence="1">Putative bacteriophage virion morphogenesis protein</fullName>
    </submittedName>
</protein>
<accession>C1FA27</accession>
<dbReference type="RefSeq" id="WP_012680803.1">
    <property type="nucleotide sequence ID" value="NC_012483.1"/>
</dbReference>
<sequence>MSAEIVQVQNGRVMLALSRWRLSFRENQELMGILGASMIRSIYRTFREEGSPAGSWPALSPSTIRSNPKIYTAGHKLLVISGLLRNSIKWSASPGVVEIGTSVVYAAVQNFGSRDRSFGIGPKTLEQEAATVEVPEHSRSLIEKRSLGLADTTDKNGRHRRVWRKTEGPLNARQILVRHHQRHQNIPRRPFMVLRPEDPERLRGLTRGWVLKQAQEAGL</sequence>
<gene>
    <name evidence="1" type="ordered locus">ACP_0408</name>
</gene>
<dbReference type="HOGENOM" id="CLU_1259190_0_0_0"/>
<dbReference type="AlphaFoldDB" id="C1FA27"/>
<dbReference type="Proteomes" id="UP000002207">
    <property type="component" value="Chromosome"/>
</dbReference>
<dbReference type="InterPro" id="IPR006522">
    <property type="entry name" value="Phage_virion_morphogenesis"/>
</dbReference>
<dbReference type="STRING" id="240015.ACP_0408"/>
<dbReference type="KEGG" id="aca:ACP_0408"/>
<dbReference type="Pfam" id="PF05069">
    <property type="entry name" value="Phage_tail_S"/>
    <property type="match status" value="1"/>
</dbReference>
<dbReference type="InParanoid" id="C1FA27"/>
<evidence type="ECO:0000313" key="1">
    <source>
        <dbReference type="EMBL" id="ACO32078.1"/>
    </source>
</evidence>
<name>C1FA27_ACIC5</name>
<dbReference type="EMBL" id="CP001472">
    <property type="protein sequence ID" value="ACO32078.1"/>
    <property type="molecule type" value="Genomic_DNA"/>
</dbReference>
<evidence type="ECO:0000313" key="2">
    <source>
        <dbReference type="Proteomes" id="UP000002207"/>
    </source>
</evidence>
<dbReference type="OrthoDB" id="1807756at2"/>
<organism evidence="1 2">
    <name type="scientific">Acidobacterium capsulatum (strain ATCC 51196 / DSM 11244 / BCRC 80197 / JCM 7670 / NBRC 15755 / NCIMB 13165 / 161)</name>
    <dbReference type="NCBI Taxonomy" id="240015"/>
    <lineage>
        <taxon>Bacteria</taxon>
        <taxon>Pseudomonadati</taxon>
        <taxon>Acidobacteriota</taxon>
        <taxon>Terriglobia</taxon>
        <taxon>Terriglobales</taxon>
        <taxon>Acidobacteriaceae</taxon>
        <taxon>Acidobacterium</taxon>
    </lineage>
</organism>
<keyword evidence="2" id="KW-1185">Reference proteome</keyword>
<proteinExistence type="predicted"/>
<reference evidence="1 2" key="1">
    <citation type="journal article" date="2009" name="Appl. Environ. Microbiol.">
        <title>Three genomes from the phylum Acidobacteria provide insight into the lifestyles of these microorganisms in soils.</title>
        <authorList>
            <person name="Ward N.L."/>
            <person name="Challacombe J.F."/>
            <person name="Janssen P.H."/>
            <person name="Henrissat B."/>
            <person name="Coutinho P.M."/>
            <person name="Wu M."/>
            <person name="Xie G."/>
            <person name="Haft D.H."/>
            <person name="Sait M."/>
            <person name="Badger J."/>
            <person name="Barabote R.D."/>
            <person name="Bradley B."/>
            <person name="Brettin T.S."/>
            <person name="Brinkac L.M."/>
            <person name="Bruce D."/>
            <person name="Creasy T."/>
            <person name="Daugherty S.C."/>
            <person name="Davidsen T.M."/>
            <person name="DeBoy R.T."/>
            <person name="Detter J.C."/>
            <person name="Dodson R.J."/>
            <person name="Durkin A.S."/>
            <person name="Ganapathy A."/>
            <person name="Gwinn-Giglio M."/>
            <person name="Han C.S."/>
            <person name="Khouri H."/>
            <person name="Kiss H."/>
            <person name="Kothari S.P."/>
            <person name="Madupu R."/>
            <person name="Nelson K.E."/>
            <person name="Nelson W.C."/>
            <person name="Paulsen I."/>
            <person name="Penn K."/>
            <person name="Ren Q."/>
            <person name="Rosovitz M.J."/>
            <person name="Selengut J.D."/>
            <person name="Shrivastava S."/>
            <person name="Sullivan S.A."/>
            <person name="Tapia R."/>
            <person name="Thompson L.S."/>
            <person name="Watkins K.L."/>
            <person name="Yang Q."/>
            <person name="Yu C."/>
            <person name="Zafar N."/>
            <person name="Zhou L."/>
            <person name="Kuske C.R."/>
        </authorList>
    </citation>
    <scope>NUCLEOTIDE SEQUENCE [LARGE SCALE GENOMIC DNA]</scope>
    <source>
        <strain evidence="2">ATCC 51196 / DSM 11244 / BCRC 80197 / JCM 7670 / NBRC 15755 / NCIMB 13165 / 161</strain>
    </source>
</reference>